<keyword evidence="4 7" id="KW-0808">Transferase</keyword>
<dbReference type="EC" id="2.1.1.182" evidence="7"/>
<dbReference type="NCBIfam" id="TIGR00755">
    <property type="entry name" value="ksgA"/>
    <property type="match status" value="1"/>
</dbReference>
<proteinExistence type="inferred from homology"/>
<organism evidence="10 11">
    <name type="scientific">Candidatus Bealeia paramacronuclearis</name>
    <dbReference type="NCBI Taxonomy" id="1921001"/>
    <lineage>
        <taxon>Bacteria</taxon>
        <taxon>Pseudomonadati</taxon>
        <taxon>Pseudomonadota</taxon>
        <taxon>Alphaproteobacteria</taxon>
        <taxon>Holosporales</taxon>
        <taxon>Holosporaceae</taxon>
        <taxon>Candidatus Bealeia</taxon>
    </lineage>
</organism>
<feature type="binding site" evidence="7 8">
    <location>
        <position position="28"/>
    </location>
    <ligand>
        <name>S-adenosyl-L-methionine</name>
        <dbReference type="ChEBI" id="CHEBI:59789"/>
    </ligand>
</feature>
<dbReference type="CDD" id="cd02440">
    <property type="entry name" value="AdoMet_MTases"/>
    <property type="match status" value="1"/>
</dbReference>
<keyword evidence="5 7" id="KW-0949">S-adenosyl-L-methionine</keyword>
<dbReference type="InterPro" id="IPR020596">
    <property type="entry name" value="rRNA_Ade_Mease_Trfase_CS"/>
</dbReference>
<feature type="binding site" evidence="7 8">
    <location>
        <position position="53"/>
    </location>
    <ligand>
        <name>S-adenosyl-L-methionine</name>
        <dbReference type="ChEBI" id="CHEBI:59789"/>
    </ligand>
</feature>
<evidence type="ECO:0000256" key="3">
    <source>
        <dbReference type="ARBA" id="ARBA00022603"/>
    </source>
</evidence>
<keyword evidence="6 7" id="KW-0694">RNA-binding</keyword>
<dbReference type="PROSITE" id="PS51689">
    <property type="entry name" value="SAM_RNA_A_N6_MT"/>
    <property type="match status" value="1"/>
</dbReference>
<name>A0ABZ2C4N9_9PROT</name>
<dbReference type="InterPro" id="IPR011530">
    <property type="entry name" value="rRNA_adenine_dimethylase"/>
</dbReference>
<evidence type="ECO:0000256" key="7">
    <source>
        <dbReference type="HAMAP-Rule" id="MF_00607"/>
    </source>
</evidence>
<evidence type="ECO:0000256" key="5">
    <source>
        <dbReference type="ARBA" id="ARBA00022691"/>
    </source>
</evidence>
<evidence type="ECO:0000259" key="9">
    <source>
        <dbReference type="SMART" id="SM00650"/>
    </source>
</evidence>
<dbReference type="Gene3D" id="1.10.8.100">
    <property type="entry name" value="Ribosomal RNA adenine dimethylase-like, domain 2"/>
    <property type="match status" value="1"/>
</dbReference>
<gene>
    <name evidence="7" type="primary">rsmA</name>
    <name evidence="7" type="synonym">ksgA</name>
    <name evidence="10" type="ORF">Bealeia1_01652</name>
</gene>
<comment type="similarity">
    <text evidence="7">Belongs to the class I-like SAM-binding methyltransferase superfamily. rRNA adenine N(6)-methyltransferase family. RsmA subfamily.</text>
</comment>
<dbReference type="PANTHER" id="PTHR11727">
    <property type="entry name" value="DIMETHYLADENOSINE TRANSFERASE"/>
    <property type="match status" value="1"/>
</dbReference>
<accession>A0ABZ2C4N9</accession>
<dbReference type="InterPro" id="IPR023165">
    <property type="entry name" value="rRNA_Ade_diMease-like_C"/>
</dbReference>
<dbReference type="EMBL" id="CP133270">
    <property type="protein sequence ID" value="WVX67446.1"/>
    <property type="molecule type" value="Genomic_DNA"/>
</dbReference>
<comment type="subcellular location">
    <subcellularLocation>
        <location evidence="7">Cytoplasm</location>
    </subcellularLocation>
</comment>
<feature type="binding site" evidence="7 8">
    <location>
        <position position="26"/>
    </location>
    <ligand>
        <name>S-adenosyl-L-methionine</name>
        <dbReference type="ChEBI" id="CHEBI:59789"/>
    </ligand>
</feature>
<protein>
    <recommendedName>
        <fullName evidence="7">Ribosomal RNA small subunit methyltransferase A</fullName>
        <ecNumber evidence="7">2.1.1.182</ecNumber>
    </recommendedName>
    <alternativeName>
        <fullName evidence="7">16S rRNA (adenine(1518)-N(6)/adenine(1519)-N(6))-dimethyltransferase</fullName>
    </alternativeName>
    <alternativeName>
        <fullName evidence="7">16S rRNA dimethyladenosine transferase</fullName>
    </alternativeName>
    <alternativeName>
        <fullName evidence="7">16S rRNA dimethylase</fullName>
    </alternativeName>
    <alternativeName>
        <fullName evidence="7">S-adenosylmethionine-6-N', N'-adenosyl(rRNA) dimethyltransferase</fullName>
    </alternativeName>
</protein>
<feature type="binding site" evidence="7 8">
    <location>
        <position position="101"/>
    </location>
    <ligand>
        <name>S-adenosyl-L-methionine</name>
        <dbReference type="ChEBI" id="CHEBI:59789"/>
    </ligand>
</feature>
<keyword evidence="3 7" id="KW-0489">Methyltransferase</keyword>
<evidence type="ECO:0000313" key="10">
    <source>
        <dbReference type="EMBL" id="WVX67446.1"/>
    </source>
</evidence>
<dbReference type="PROSITE" id="PS01131">
    <property type="entry name" value="RRNA_A_DIMETH"/>
    <property type="match status" value="1"/>
</dbReference>
<evidence type="ECO:0000313" key="11">
    <source>
        <dbReference type="Proteomes" id="UP001330434"/>
    </source>
</evidence>
<reference evidence="10 11" key="1">
    <citation type="journal article" date="2024" name="Environ. Microbiol.">
        <title>Novel evolutionary insights on the interactions of the Holosporales (Alphaproteobacteria) with eukaryotic hosts from comparative genomics.</title>
        <authorList>
            <person name="Giovannini M."/>
            <person name="Petroni G."/>
            <person name="Castelli M."/>
        </authorList>
    </citation>
    <scope>NUCLEOTIDE SEQUENCE [LARGE SCALE GENOMIC DNA]</scope>
    <source>
        <strain evidence="10 11">US_Bl 15I1</strain>
    </source>
</reference>
<dbReference type="InterPro" id="IPR029063">
    <property type="entry name" value="SAM-dependent_MTases_sf"/>
</dbReference>
<sequence>MDEKLPSLKDVIACYDLAPKKSLGQHFLLNPSVLEKIVTTAGDLSEYSVIEVGPGPGGLSRVICEKGCRHFYLIEKDDRAIEGLSLLEKHFKTPLTILAKDALEVSAHTLGDSPRKLISNLPYNVSVPLFLRWLEHIQDFDLLVLMFQKEVALRLKAKPSTPDYGRLSVITQLVADVELLFDLPPGAFSPPPKVVSSIIRVRPKKKPPTIDFNSFEKLTAAAFGQRRKMLRSSLKSLMKNPEELLEKAGIEPTSRAEELTPQDFFNFYQHWRLS</sequence>
<dbReference type="InterPro" id="IPR020598">
    <property type="entry name" value="rRNA_Ade_methylase_Trfase_N"/>
</dbReference>
<evidence type="ECO:0000256" key="1">
    <source>
        <dbReference type="ARBA" id="ARBA00022490"/>
    </source>
</evidence>
<evidence type="ECO:0000256" key="4">
    <source>
        <dbReference type="ARBA" id="ARBA00022679"/>
    </source>
</evidence>
<dbReference type="HAMAP" id="MF_00607">
    <property type="entry name" value="16SrRNA_methyltr_A"/>
    <property type="match status" value="1"/>
</dbReference>
<dbReference type="SMART" id="SM00650">
    <property type="entry name" value="rADc"/>
    <property type="match status" value="1"/>
</dbReference>
<dbReference type="InterPro" id="IPR001737">
    <property type="entry name" value="KsgA/Erm"/>
</dbReference>
<evidence type="ECO:0000256" key="8">
    <source>
        <dbReference type="PROSITE-ProRule" id="PRU01026"/>
    </source>
</evidence>
<comment type="catalytic activity">
    <reaction evidence="7">
        <text>adenosine(1518)/adenosine(1519) in 16S rRNA + 4 S-adenosyl-L-methionine = N(6)-dimethyladenosine(1518)/N(6)-dimethyladenosine(1519) in 16S rRNA + 4 S-adenosyl-L-homocysteine + 4 H(+)</text>
        <dbReference type="Rhea" id="RHEA:19609"/>
        <dbReference type="Rhea" id="RHEA-COMP:10232"/>
        <dbReference type="Rhea" id="RHEA-COMP:10233"/>
        <dbReference type="ChEBI" id="CHEBI:15378"/>
        <dbReference type="ChEBI" id="CHEBI:57856"/>
        <dbReference type="ChEBI" id="CHEBI:59789"/>
        <dbReference type="ChEBI" id="CHEBI:74411"/>
        <dbReference type="ChEBI" id="CHEBI:74493"/>
        <dbReference type="EC" id="2.1.1.182"/>
    </reaction>
</comment>
<dbReference type="Pfam" id="PF00398">
    <property type="entry name" value="RrnaAD"/>
    <property type="match status" value="1"/>
</dbReference>
<evidence type="ECO:0000256" key="2">
    <source>
        <dbReference type="ARBA" id="ARBA00022552"/>
    </source>
</evidence>
<dbReference type="RefSeq" id="WP_331256186.1">
    <property type="nucleotide sequence ID" value="NZ_CP133270.1"/>
</dbReference>
<feature type="binding site" evidence="7 8">
    <location>
        <position position="75"/>
    </location>
    <ligand>
        <name>S-adenosyl-L-methionine</name>
        <dbReference type="ChEBI" id="CHEBI:59789"/>
    </ligand>
</feature>
<keyword evidence="2 7" id="KW-0698">rRNA processing</keyword>
<evidence type="ECO:0000256" key="6">
    <source>
        <dbReference type="ARBA" id="ARBA00022884"/>
    </source>
</evidence>
<comment type="function">
    <text evidence="7">Specifically dimethylates two adjacent adenosines (A1518 and A1519) in the loop of a conserved hairpin near the 3'-end of 16S rRNA in the 30S particle. May play a critical role in biogenesis of 30S subunits.</text>
</comment>
<keyword evidence="1 7" id="KW-0963">Cytoplasm</keyword>
<dbReference type="Proteomes" id="UP001330434">
    <property type="component" value="Chromosome"/>
</dbReference>
<dbReference type="Gene3D" id="3.40.50.150">
    <property type="entry name" value="Vaccinia Virus protein VP39"/>
    <property type="match status" value="1"/>
</dbReference>
<dbReference type="PANTHER" id="PTHR11727:SF7">
    <property type="entry name" value="DIMETHYLADENOSINE TRANSFERASE-RELATED"/>
    <property type="match status" value="1"/>
</dbReference>
<keyword evidence="11" id="KW-1185">Reference proteome</keyword>
<feature type="binding site" evidence="7 8">
    <location>
        <position position="120"/>
    </location>
    <ligand>
        <name>S-adenosyl-L-methionine</name>
        <dbReference type="ChEBI" id="CHEBI:59789"/>
    </ligand>
</feature>
<feature type="domain" description="Ribosomal RNA adenine methylase transferase N-terminal" evidence="9">
    <location>
        <begin position="33"/>
        <end position="205"/>
    </location>
</feature>
<dbReference type="SUPFAM" id="SSF53335">
    <property type="entry name" value="S-adenosyl-L-methionine-dependent methyltransferases"/>
    <property type="match status" value="1"/>
</dbReference>